<dbReference type="Proteomes" id="UP000294835">
    <property type="component" value="Unassembled WGS sequence"/>
</dbReference>
<organism evidence="3 4">
    <name type="scientific">Rhodovulum marinum</name>
    <dbReference type="NCBI Taxonomy" id="320662"/>
    <lineage>
        <taxon>Bacteria</taxon>
        <taxon>Pseudomonadati</taxon>
        <taxon>Pseudomonadota</taxon>
        <taxon>Alphaproteobacteria</taxon>
        <taxon>Rhodobacterales</taxon>
        <taxon>Paracoccaceae</taxon>
        <taxon>Rhodovulum</taxon>
    </lineage>
</organism>
<feature type="compositionally biased region" description="Low complexity" evidence="1">
    <location>
        <begin position="169"/>
        <end position="180"/>
    </location>
</feature>
<dbReference type="EMBL" id="SLXP01000001">
    <property type="protein sequence ID" value="TCP44484.1"/>
    <property type="molecule type" value="Genomic_DNA"/>
</dbReference>
<keyword evidence="2" id="KW-0812">Transmembrane</keyword>
<proteinExistence type="predicted"/>
<keyword evidence="2" id="KW-0472">Membrane</keyword>
<keyword evidence="2" id="KW-1133">Transmembrane helix</keyword>
<feature type="transmembrane region" description="Helical" evidence="2">
    <location>
        <begin position="61"/>
        <end position="81"/>
    </location>
</feature>
<comment type="caution">
    <text evidence="3">The sequence shown here is derived from an EMBL/GenBank/DDBJ whole genome shotgun (WGS) entry which is preliminary data.</text>
</comment>
<gene>
    <name evidence="3" type="ORF">EV662_101578</name>
</gene>
<evidence type="ECO:0000256" key="1">
    <source>
        <dbReference type="SAM" id="MobiDB-lite"/>
    </source>
</evidence>
<evidence type="ECO:0000256" key="2">
    <source>
        <dbReference type="SAM" id="Phobius"/>
    </source>
</evidence>
<feature type="transmembrane region" description="Helical" evidence="2">
    <location>
        <begin position="29"/>
        <end position="49"/>
    </location>
</feature>
<keyword evidence="4" id="KW-1185">Reference proteome</keyword>
<dbReference type="RefSeq" id="WP_132460604.1">
    <property type="nucleotide sequence ID" value="NZ_SLXP01000001.1"/>
</dbReference>
<protein>
    <submittedName>
        <fullName evidence="3">Uncharacterized protein</fullName>
    </submittedName>
</protein>
<name>A0A4R2Q8Q8_9RHOB</name>
<feature type="region of interest" description="Disordered" evidence="1">
    <location>
        <begin position="142"/>
        <end position="180"/>
    </location>
</feature>
<dbReference type="OrthoDB" id="7833467at2"/>
<evidence type="ECO:0000313" key="4">
    <source>
        <dbReference type="Proteomes" id="UP000294835"/>
    </source>
</evidence>
<reference evidence="3 4" key="1">
    <citation type="submission" date="2019-03" db="EMBL/GenBank/DDBJ databases">
        <title>Genomic Encyclopedia of Type Strains, Phase IV (KMG-IV): sequencing the most valuable type-strain genomes for metagenomic binning, comparative biology and taxonomic classification.</title>
        <authorList>
            <person name="Goeker M."/>
        </authorList>
    </citation>
    <scope>NUCLEOTIDE SEQUENCE [LARGE SCALE GENOMIC DNA]</scope>
    <source>
        <strain evidence="3 4">DSM 18063</strain>
    </source>
</reference>
<accession>A0A4R2Q8Q8</accession>
<evidence type="ECO:0000313" key="3">
    <source>
        <dbReference type="EMBL" id="TCP44484.1"/>
    </source>
</evidence>
<sequence length="350" mass="38225">MAEGPKKKPFDLGFFAPLGREAGITATDIVALILSVIWLVIAGTFFAVMRFGNAEPGFDPLRFVLVLLAVVTPVALIWVGAATAKSARIMREESARLQAAIDSLRHSYLQQQQNAGMDIRPALEKKLEEIVAAQRQTESALATFTSSRTQDVAPEPARLAPAPSPATAPAPAAAPEAEAQPSLALGTPAETLRPPLETHEFLRALNFPETTDDREGFRALRRALEDRMSAKLVRSAQDVLTLLSQEGIYMDDLAPDRARPEIWRRFAQGERGASVAALGGVRDRSCLALTAGRMKQDPIFRDVAHHFLRQFDRVLAEFEPTATDQELNDLAETRTARAFMLLGRVAGMFG</sequence>
<dbReference type="AlphaFoldDB" id="A0A4R2Q8Q8"/>